<feature type="transmembrane region" description="Helical" evidence="1">
    <location>
        <begin position="29"/>
        <end position="50"/>
    </location>
</feature>
<keyword evidence="1" id="KW-0472">Membrane</keyword>
<evidence type="ECO:0000256" key="1">
    <source>
        <dbReference type="SAM" id="Phobius"/>
    </source>
</evidence>
<evidence type="ECO:0000313" key="2">
    <source>
        <dbReference type="EMBL" id="KFI90162.1"/>
    </source>
</evidence>
<name>A0A087D3R2_9BIFI</name>
<accession>A0A087D3R2</accession>
<dbReference type="Proteomes" id="UP000029033">
    <property type="component" value="Unassembled WGS sequence"/>
</dbReference>
<keyword evidence="1" id="KW-0812">Transmembrane</keyword>
<gene>
    <name evidence="2" type="ORF">BSCA_2533</name>
</gene>
<protein>
    <submittedName>
        <fullName evidence="2">Uncharacterized protein</fullName>
    </submittedName>
</protein>
<keyword evidence="1" id="KW-1133">Transmembrane helix</keyword>
<sequence length="57" mass="6199">MFIVVVPVAVFAMISPAMDVDIRDFYASPLTLAVLAVCLVAFVAADAVVVTRDSWRR</sequence>
<proteinExistence type="predicted"/>
<evidence type="ECO:0000313" key="3">
    <source>
        <dbReference type="Proteomes" id="UP000029033"/>
    </source>
</evidence>
<dbReference type="GeneID" id="85167122"/>
<dbReference type="RefSeq" id="WP_156102393.1">
    <property type="nucleotide sequence ID" value="NZ_CAUPKV010000048.1"/>
</dbReference>
<organism evidence="2 3">
    <name type="scientific">Bifidobacterium scardovii</name>
    <dbReference type="NCBI Taxonomy" id="158787"/>
    <lineage>
        <taxon>Bacteria</taxon>
        <taxon>Bacillati</taxon>
        <taxon>Actinomycetota</taxon>
        <taxon>Actinomycetes</taxon>
        <taxon>Bifidobacteriales</taxon>
        <taxon>Bifidobacteriaceae</taxon>
        <taxon>Bifidobacterium</taxon>
    </lineage>
</organism>
<dbReference type="AlphaFoldDB" id="A0A087D3R2"/>
<comment type="caution">
    <text evidence="2">The sequence shown here is derived from an EMBL/GenBank/DDBJ whole genome shotgun (WGS) entry which is preliminary data.</text>
</comment>
<reference evidence="2 3" key="1">
    <citation type="submission" date="2014-03" db="EMBL/GenBank/DDBJ databases">
        <title>Genomics of Bifidobacteria.</title>
        <authorList>
            <person name="Ventura M."/>
            <person name="Milani C."/>
            <person name="Lugli G.A."/>
        </authorList>
    </citation>
    <scope>NUCLEOTIDE SEQUENCE [LARGE SCALE GENOMIC DNA]</scope>
    <source>
        <strain evidence="2 3">LMG 21589</strain>
    </source>
</reference>
<dbReference type="EMBL" id="JGZO01000033">
    <property type="protein sequence ID" value="KFI90162.1"/>
    <property type="molecule type" value="Genomic_DNA"/>
</dbReference>
<keyword evidence="3" id="KW-1185">Reference proteome</keyword>
<dbReference type="STRING" id="158787.BSCA_2533"/>